<comment type="caution">
    <text evidence="1">The sequence shown here is derived from an EMBL/GenBank/DDBJ whole genome shotgun (WGS) entry which is preliminary data.</text>
</comment>
<dbReference type="EMBL" id="MU273510">
    <property type="protein sequence ID" value="KAI0033868.1"/>
    <property type="molecule type" value="Genomic_DNA"/>
</dbReference>
<reference evidence="1" key="2">
    <citation type="journal article" date="2022" name="New Phytol.">
        <title>Evolutionary transition to the ectomycorrhizal habit in the genomes of a hyperdiverse lineage of mushroom-forming fungi.</title>
        <authorList>
            <person name="Looney B."/>
            <person name="Miyauchi S."/>
            <person name="Morin E."/>
            <person name="Drula E."/>
            <person name="Courty P.E."/>
            <person name="Kohler A."/>
            <person name="Kuo A."/>
            <person name="LaButti K."/>
            <person name="Pangilinan J."/>
            <person name="Lipzen A."/>
            <person name="Riley R."/>
            <person name="Andreopoulos W."/>
            <person name="He G."/>
            <person name="Johnson J."/>
            <person name="Nolan M."/>
            <person name="Tritt A."/>
            <person name="Barry K.W."/>
            <person name="Grigoriev I.V."/>
            <person name="Nagy L.G."/>
            <person name="Hibbett D."/>
            <person name="Henrissat B."/>
            <person name="Matheny P.B."/>
            <person name="Labbe J."/>
            <person name="Martin F.M."/>
        </authorList>
    </citation>
    <scope>NUCLEOTIDE SEQUENCE</scope>
    <source>
        <strain evidence="1">EC-137</strain>
    </source>
</reference>
<proteinExistence type="predicted"/>
<sequence length="343" mass="37991">MPNSTDVEPPVSRETLQLIVPVFFGCLAAFFLFGVSIVQMYIYYISYPGDSRTIKFTAYGTFVLDLIQTVVVAGHGYGTLCEQWGRPKAGAFIYWYIGPIPIVASTLALWCQAFYAWRIYQLGGWLSVASLIMIVSLAQTGGGWAIGVVTQSLPKVSDLHRTNMFARTIVWLGGGALADIMIMLSMVYLLYSTRNTSFIMRRSELLINRLIRLSVETGCLCAITASLELITFLALPKTSIHFVFSFMLAKVYSNTLMASLNSRRGPMPWRAASEAKTAPTAEPASVFSFPQFRVTQETHIETGLPEVLNGSSDSDRDVFTTKGLSKSPLQGYELRTVHKEHSV</sequence>
<accession>A0ACB8QPU9</accession>
<keyword evidence="2" id="KW-1185">Reference proteome</keyword>
<evidence type="ECO:0000313" key="2">
    <source>
        <dbReference type="Proteomes" id="UP000814128"/>
    </source>
</evidence>
<evidence type="ECO:0000313" key="1">
    <source>
        <dbReference type="EMBL" id="KAI0033868.1"/>
    </source>
</evidence>
<gene>
    <name evidence="1" type="ORF">K488DRAFT_84515</name>
</gene>
<dbReference type="Proteomes" id="UP000814128">
    <property type="component" value="Unassembled WGS sequence"/>
</dbReference>
<name>A0ACB8QPU9_9AGAM</name>
<reference evidence="1" key="1">
    <citation type="submission" date="2021-02" db="EMBL/GenBank/DDBJ databases">
        <authorList>
            <consortium name="DOE Joint Genome Institute"/>
            <person name="Ahrendt S."/>
            <person name="Looney B.P."/>
            <person name="Miyauchi S."/>
            <person name="Morin E."/>
            <person name="Drula E."/>
            <person name="Courty P.E."/>
            <person name="Chicoki N."/>
            <person name="Fauchery L."/>
            <person name="Kohler A."/>
            <person name="Kuo A."/>
            <person name="Labutti K."/>
            <person name="Pangilinan J."/>
            <person name="Lipzen A."/>
            <person name="Riley R."/>
            <person name="Andreopoulos W."/>
            <person name="He G."/>
            <person name="Johnson J."/>
            <person name="Barry K.W."/>
            <person name="Grigoriev I.V."/>
            <person name="Nagy L."/>
            <person name="Hibbett D."/>
            <person name="Henrissat B."/>
            <person name="Matheny P.B."/>
            <person name="Labbe J."/>
            <person name="Martin F."/>
        </authorList>
    </citation>
    <scope>NUCLEOTIDE SEQUENCE</scope>
    <source>
        <strain evidence="1">EC-137</strain>
    </source>
</reference>
<protein>
    <submittedName>
        <fullName evidence="1">Uncharacterized protein</fullName>
    </submittedName>
</protein>
<organism evidence="1 2">
    <name type="scientific">Vararia minispora EC-137</name>
    <dbReference type="NCBI Taxonomy" id="1314806"/>
    <lineage>
        <taxon>Eukaryota</taxon>
        <taxon>Fungi</taxon>
        <taxon>Dikarya</taxon>
        <taxon>Basidiomycota</taxon>
        <taxon>Agaricomycotina</taxon>
        <taxon>Agaricomycetes</taxon>
        <taxon>Russulales</taxon>
        <taxon>Lachnocladiaceae</taxon>
        <taxon>Vararia</taxon>
    </lineage>
</organism>